<dbReference type="Gene3D" id="2.60.40.2030">
    <property type="match status" value="1"/>
</dbReference>
<dbReference type="GO" id="GO:0005432">
    <property type="term" value="F:calcium:sodium antiporter activity"/>
    <property type="evidence" value="ECO:0007669"/>
    <property type="project" value="TreeGrafter"/>
</dbReference>
<dbReference type="InterPro" id="IPR051171">
    <property type="entry name" value="CaCA"/>
</dbReference>
<dbReference type="PANTHER" id="PTHR11878">
    <property type="entry name" value="SODIUM/CALCIUM EXCHANGER"/>
    <property type="match status" value="1"/>
</dbReference>
<gene>
    <name evidence="8" type="ORF">pdam_00021089</name>
</gene>
<dbReference type="InterPro" id="IPR013320">
    <property type="entry name" value="ConA-like_dom_sf"/>
</dbReference>
<feature type="chain" id="PRO_5018217651" description="Calx-beta domain-containing protein" evidence="6">
    <location>
        <begin position="21"/>
        <end position="438"/>
    </location>
</feature>
<keyword evidence="4" id="KW-0813">Transport</keyword>
<evidence type="ECO:0000256" key="4">
    <source>
        <dbReference type="ARBA" id="ARBA00023065"/>
    </source>
</evidence>
<reference evidence="8 9" key="1">
    <citation type="journal article" date="2018" name="Sci. Rep.">
        <title>Comparative analysis of the Pocillopora damicornis genome highlights role of immune system in coral evolution.</title>
        <authorList>
            <person name="Cunning R."/>
            <person name="Bay R.A."/>
            <person name="Gillette P."/>
            <person name="Baker A.C."/>
            <person name="Traylor-Knowles N."/>
        </authorList>
    </citation>
    <scope>NUCLEOTIDE SEQUENCE [LARGE SCALE GENOMIC DNA]</scope>
    <source>
        <strain evidence="8">RSMAS</strain>
        <tissue evidence="8">Whole animal</tissue>
    </source>
</reference>
<keyword evidence="5" id="KW-0472">Membrane</keyword>
<dbReference type="InterPro" id="IPR038081">
    <property type="entry name" value="CalX-like_sf"/>
</dbReference>
<evidence type="ECO:0000313" key="9">
    <source>
        <dbReference type="Proteomes" id="UP000275408"/>
    </source>
</evidence>
<dbReference type="GO" id="GO:0042383">
    <property type="term" value="C:sarcolemma"/>
    <property type="evidence" value="ECO:0007669"/>
    <property type="project" value="TreeGrafter"/>
</dbReference>
<keyword evidence="9" id="KW-1185">Reference proteome</keyword>
<dbReference type="GO" id="GO:0098703">
    <property type="term" value="P:calcium ion import across plasma membrane"/>
    <property type="evidence" value="ECO:0007669"/>
    <property type="project" value="TreeGrafter"/>
</dbReference>
<dbReference type="GO" id="GO:0098794">
    <property type="term" value="C:postsynapse"/>
    <property type="evidence" value="ECO:0007669"/>
    <property type="project" value="TreeGrafter"/>
</dbReference>
<comment type="caution">
    <text evidence="8">The sequence shown here is derived from an EMBL/GenBank/DDBJ whole genome shotgun (WGS) entry which is preliminary data.</text>
</comment>
<keyword evidence="5" id="KW-0812">Transmembrane</keyword>
<dbReference type="SUPFAM" id="SSF141072">
    <property type="entry name" value="CalX-like"/>
    <property type="match status" value="1"/>
</dbReference>
<dbReference type="GO" id="GO:0007154">
    <property type="term" value="P:cell communication"/>
    <property type="evidence" value="ECO:0007669"/>
    <property type="project" value="InterPro"/>
</dbReference>
<evidence type="ECO:0000256" key="1">
    <source>
        <dbReference type="ARBA" id="ARBA00022729"/>
    </source>
</evidence>
<dbReference type="PANTHER" id="PTHR11878:SF76">
    <property type="entry name" value="CALX-BETA DOMAIN-CONTAINING PROTEIN"/>
    <property type="match status" value="1"/>
</dbReference>
<dbReference type="EMBL" id="RCHS01002850">
    <property type="protein sequence ID" value="RMX45202.1"/>
    <property type="molecule type" value="Genomic_DNA"/>
</dbReference>
<dbReference type="SMART" id="SM00237">
    <property type="entry name" value="Calx_beta"/>
    <property type="match status" value="1"/>
</dbReference>
<evidence type="ECO:0000256" key="2">
    <source>
        <dbReference type="ARBA" id="ARBA00022737"/>
    </source>
</evidence>
<keyword evidence="4" id="KW-0406">Ion transport</keyword>
<keyword evidence="5" id="KW-1133">Transmembrane helix</keyword>
<dbReference type="GO" id="GO:0030424">
    <property type="term" value="C:axon"/>
    <property type="evidence" value="ECO:0007669"/>
    <property type="project" value="TreeGrafter"/>
</dbReference>
<dbReference type="SUPFAM" id="SSF49899">
    <property type="entry name" value="Concanavalin A-like lectins/glucanases"/>
    <property type="match status" value="1"/>
</dbReference>
<dbReference type="Proteomes" id="UP000275408">
    <property type="component" value="Unassembled WGS sequence"/>
</dbReference>
<keyword evidence="2" id="KW-0677">Repeat</keyword>
<accession>A0A3M6TUX6</accession>
<dbReference type="Gene3D" id="2.60.120.200">
    <property type="match status" value="1"/>
</dbReference>
<dbReference type="Pfam" id="PF03160">
    <property type="entry name" value="Calx-beta"/>
    <property type="match status" value="1"/>
</dbReference>
<evidence type="ECO:0000259" key="7">
    <source>
        <dbReference type="SMART" id="SM00237"/>
    </source>
</evidence>
<keyword evidence="3" id="KW-0106">Calcium</keyword>
<feature type="transmembrane region" description="Helical" evidence="5">
    <location>
        <begin position="409"/>
        <end position="434"/>
    </location>
</feature>
<dbReference type="InterPro" id="IPR003644">
    <property type="entry name" value="Calx_beta"/>
</dbReference>
<evidence type="ECO:0000256" key="6">
    <source>
        <dbReference type="SAM" id="SignalP"/>
    </source>
</evidence>
<sequence>MKSTPIQIYFFLMASSMTIAFVPRPAKPLQSSIHFHIHLQSTEFIWYLYPKWNNQLYGYKPNSNTSVLPKNIVGEVVEQRDEGIHSIFFDTGSNKIVLGTLADTLGNITTFPAFTISFLYKINTLPLPNAVSVRLFVSSPRKEERKNSNPVEIRLIQTGSNISFYAAVGHHDKNTKGARVDGIAKVTQWFHISIMYTGLHQNETLVYLNGTRMASENYISTISPEPSNPTPYEYSLGFDKSQTKFSMSWFQVFRGVLNETEAMELSEATFSQALKAVQVTANFTISAVTIQEDDGSVNLMAMRTGNVELASTVRFSATSDSAVIDKDFSFQSKEVTFKPGEIYHSINIPILKDDWTEDDEKFTISMTSVDGVISIVTPGRVTITIGSNDGSAGREPATGEQTDDEDICFIPLILLCVGIGLVSLGIIILLGFLIKLFC</sequence>
<keyword evidence="1 6" id="KW-0732">Signal</keyword>
<feature type="signal peptide" evidence="6">
    <location>
        <begin position="1"/>
        <end position="20"/>
    </location>
</feature>
<proteinExistence type="predicted"/>
<evidence type="ECO:0000313" key="8">
    <source>
        <dbReference type="EMBL" id="RMX45202.1"/>
    </source>
</evidence>
<evidence type="ECO:0000256" key="3">
    <source>
        <dbReference type="ARBA" id="ARBA00022837"/>
    </source>
</evidence>
<name>A0A3M6TUX6_POCDA</name>
<dbReference type="OrthoDB" id="418484at2759"/>
<dbReference type="AlphaFoldDB" id="A0A3M6TUX6"/>
<feature type="domain" description="Calx-beta" evidence="7">
    <location>
        <begin position="274"/>
        <end position="367"/>
    </location>
</feature>
<organism evidence="8 9">
    <name type="scientific">Pocillopora damicornis</name>
    <name type="common">Cauliflower coral</name>
    <name type="synonym">Millepora damicornis</name>
    <dbReference type="NCBI Taxonomy" id="46731"/>
    <lineage>
        <taxon>Eukaryota</taxon>
        <taxon>Metazoa</taxon>
        <taxon>Cnidaria</taxon>
        <taxon>Anthozoa</taxon>
        <taxon>Hexacorallia</taxon>
        <taxon>Scleractinia</taxon>
        <taxon>Astrocoeniina</taxon>
        <taxon>Pocilloporidae</taxon>
        <taxon>Pocillopora</taxon>
    </lineage>
</organism>
<protein>
    <recommendedName>
        <fullName evidence="7">Calx-beta domain-containing protein</fullName>
    </recommendedName>
</protein>
<evidence type="ECO:0000256" key="5">
    <source>
        <dbReference type="SAM" id="Phobius"/>
    </source>
</evidence>